<dbReference type="GO" id="GO:0019843">
    <property type="term" value="F:rRNA binding"/>
    <property type="evidence" value="ECO:0007669"/>
    <property type="project" value="UniProtKB-UniRule"/>
</dbReference>
<dbReference type="Proteomes" id="UP000093080">
    <property type="component" value="Unassembled WGS sequence"/>
</dbReference>
<comment type="similarity">
    <text evidence="1 8 9">Belongs to the universal ribosomal protein uL24 family.</text>
</comment>
<dbReference type="SMART" id="SM00739">
    <property type="entry name" value="KOW"/>
    <property type="match status" value="1"/>
</dbReference>
<keyword evidence="3 8" id="KW-0694">RNA-binding</keyword>
<dbReference type="Gene3D" id="2.30.30.30">
    <property type="match status" value="1"/>
</dbReference>
<evidence type="ECO:0000256" key="9">
    <source>
        <dbReference type="RuleBase" id="RU003477"/>
    </source>
</evidence>
<dbReference type="STRING" id="1156395.DBT_1544"/>
<gene>
    <name evidence="8" type="primary">rplX</name>
    <name evidence="11" type="ORF">DBT_1544</name>
</gene>
<dbReference type="GO" id="GO:1990904">
    <property type="term" value="C:ribonucleoprotein complex"/>
    <property type="evidence" value="ECO:0007669"/>
    <property type="project" value="UniProtKB-KW"/>
</dbReference>
<name>A0A1B9F551_9BACT</name>
<dbReference type="InterPro" id="IPR041988">
    <property type="entry name" value="Ribosomal_uL24_KOW"/>
</dbReference>
<dbReference type="InterPro" id="IPR005824">
    <property type="entry name" value="KOW"/>
</dbReference>
<dbReference type="InterPro" id="IPR014722">
    <property type="entry name" value="Rib_uL2_dom2"/>
</dbReference>
<feature type="domain" description="KOW" evidence="10">
    <location>
        <begin position="5"/>
        <end position="32"/>
    </location>
</feature>
<dbReference type="GO" id="GO:0003735">
    <property type="term" value="F:structural constituent of ribosome"/>
    <property type="evidence" value="ECO:0007669"/>
    <property type="project" value="InterPro"/>
</dbReference>
<reference evidence="11 12" key="1">
    <citation type="submission" date="2016-06" db="EMBL/GenBank/DDBJ databases">
        <title>Respiratory ammonification of nitrate coupled to the oxidation of elemental sulfur in deep-sea autotrophic thermophilic bacteria.</title>
        <authorList>
            <person name="Slobodkina G.B."/>
            <person name="Mardanov A.V."/>
            <person name="Ravin N.V."/>
            <person name="Frolova A.A."/>
            <person name="Viryasiv M.B."/>
            <person name="Chernyh N.A."/>
            <person name="Bonch-Osmolovskaya E.A."/>
            <person name="Slobodkin A.I."/>
        </authorList>
    </citation>
    <scope>NUCLEOTIDE SEQUENCE [LARGE SCALE GENOMIC DNA]</scope>
    <source>
        <strain evidence="11 12">S69</strain>
    </source>
</reference>
<dbReference type="EMBL" id="MAGO01000007">
    <property type="protein sequence ID" value="OCC15058.1"/>
    <property type="molecule type" value="Genomic_DNA"/>
</dbReference>
<evidence type="ECO:0000259" key="10">
    <source>
        <dbReference type="SMART" id="SM00739"/>
    </source>
</evidence>
<dbReference type="HAMAP" id="MF_01326_B">
    <property type="entry name" value="Ribosomal_uL24_B"/>
    <property type="match status" value="1"/>
</dbReference>
<dbReference type="PROSITE" id="PS01108">
    <property type="entry name" value="RIBOSOMAL_L24"/>
    <property type="match status" value="1"/>
</dbReference>
<comment type="subunit">
    <text evidence="8">Part of the 50S ribosomal subunit.</text>
</comment>
<dbReference type="PANTHER" id="PTHR12903">
    <property type="entry name" value="MITOCHONDRIAL RIBOSOMAL PROTEIN L24"/>
    <property type="match status" value="1"/>
</dbReference>
<evidence type="ECO:0000256" key="5">
    <source>
        <dbReference type="ARBA" id="ARBA00023274"/>
    </source>
</evidence>
<comment type="function">
    <text evidence="8">One of two assembly initiator proteins, it binds directly to the 5'-end of the 23S rRNA, where it nucleates assembly of the 50S subunit.</text>
</comment>
<evidence type="ECO:0000256" key="3">
    <source>
        <dbReference type="ARBA" id="ARBA00022884"/>
    </source>
</evidence>
<dbReference type="InterPro" id="IPR008991">
    <property type="entry name" value="Translation_prot_SH3-like_sf"/>
</dbReference>
<protein>
    <recommendedName>
        <fullName evidence="6 8">Large ribosomal subunit protein uL24</fullName>
    </recommendedName>
</protein>
<dbReference type="CDD" id="cd06089">
    <property type="entry name" value="KOW_RPL26"/>
    <property type="match status" value="1"/>
</dbReference>
<evidence type="ECO:0000256" key="6">
    <source>
        <dbReference type="ARBA" id="ARBA00035206"/>
    </source>
</evidence>
<dbReference type="GO" id="GO:0005840">
    <property type="term" value="C:ribosome"/>
    <property type="evidence" value="ECO:0007669"/>
    <property type="project" value="UniProtKB-KW"/>
</dbReference>
<evidence type="ECO:0000256" key="1">
    <source>
        <dbReference type="ARBA" id="ARBA00010618"/>
    </source>
</evidence>
<evidence type="ECO:0000256" key="8">
    <source>
        <dbReference type="HAMAP-Rule" id="MF_01326"/>
    </source>
</evidence>
<evidence type="ECO:0000256" key="7">
    <source>
        <dbReference type="ARBA" id="ARBA00058688"/>
    </source>
</evidence>
<dbReference type="FunFam" id="2.30.30.30:FF:000004">
    <property type="entry name" value="50S ribosomal protein L24"/>
    <property type="match status" value="1"/>
</dbReference>
<dbReference type="InterPro" id="IPR003256">
    <property type="entry name" value="Ribosomal_uL24"/>
</dbReference>
<dbReference type="SUPFAM" id="SSF50104">
    <property type="entry name" value="Translation proteins SH3-like domain"/>
    <property type="match status" value="1"/>
</dbReference>
<proteinExistence type="inferred from homology"/>
<dbReference type="InterPro" id="IPR057264">
    <property type="entry name" value="Ribosomal_uL24_C"/>
</dbReference>
<dbReference type="GO" id="GO:0006412">
    <property type="term" value="P:translation"/>
    <property type="evidence" value="ECO:0007669"/>
    <property type="project" value="UniProtKB-UniRule"/>
</dbReference>
<keyword evidence="2 8" id="KW-0699">rRNA-binding</keyword>
<organism evidence="11 12">
    <name type="scientific">Dissulfuribacter thermophilus</name>
    <dbReference type="NCBI Taxonomy" id="1156395"/>
    <lineage>
        <taxon>Bacteria</taxon>
        <taxon>Pseudomonadati</taxon>
        <taxon>Thermodesulfobacteriota</taxon>
        <taxon>Dissulfuribacteria</taxon>
        <taxon>Dissulfuribacterales</taxon>
        <taxon>Dissulfuribacteraceae</taxon>
        <taxon>Dissulfuribacter</taxon>
    </lineage>
</organism>
<comment type="caution">
    <text evidence="11">The sequence shown here is derived from an EMBL/GenBank/DDBJ whole genome shotgun (WGS) entry which is preliminary data.</text>
</comment>
<dbReference type="InterPro" id="IPR005825">
    <property type="entry name" value="Ribosomal_uL24_CS"/>
</dbReference>
<dbReference type="OrthoDB" id="9807419at2"/>
<accession>A0A1B9F551</accession>
<comment type="function">
    <text evidence="7 8">One of the proteins that surrounds the polypeptide exit tunnel on the outside of the subunit.</text>
</comment>
<dbReference type="Pfam" id="PF00467">
    <property type="entry name" value="KOW"/>
    <property type="match status" value="1"/>
</dbReference>
<evidence type="ECO:0000256" key="2">
    <source>
        <dbReference type="ARBA" id="ARBA00022730"/>
    </source>
</evidence>
<dbReference type="Pfam" id="PF17136">
    <property type="entry name" value="ribosomal_L24"/>
    <property type="match status" value="1"/>
</dbReference>
<evidence type="ECO:0000256" key="4">
    <source>
        <dbReference type="ARBA" id="ARBA00022980"/>
    </source>
</evidence>
<evidence type="ECO:0000313" key="12">
    <source>
        <dbReference type="Proteomes" id="UP000093080"/>
    </source>
</evidence>
<sequence length="109" mass="12116">MLKYKIRRNDRVMVIAGKDRGKVGKVKKVLPRKARAIVEGVNIIKKHQKPTPGNQGGIVEKEASIHISNLMLICPKCTDPVRVGYKVLEDGSKVRVCKKCGEAIPVEEK</sequence>
<dbReference type="PATRIC" id="fig|1156395.6.peg.1559"/>
<dbReference type="RefSeq" id="WP_067618497.1">
    <property type="nucleotide sequence ID" value="NZ_MAGO01000007.1"/>
</dbReference>
<keyword evidence="4 8" id="KW-0689">Ribosomal protein</keyword>
<keyword evidence="5 8" id="KW-0687">Ribonucleoprotein</keyword>
<keyword evidence="12" id="KW-1185">Reference proteome</keyword>
<evidence type="ECO:0000313" key="11">
    <source>
        <dbReference type="EMBL" id="OCC15058.1"/>
    </source>
</evidence>
<dbReference type="AlphaFoldDB" id="A0A1B9F551"/>
<dbReference type="NCBIfam" id="TIGR01079">
    <property type="entry name" value="rplX_bact"/>
    <property type="match status" value="1"/>
</dbReference>